<dbReference type="KEGG" id="cbw:RR42_s0209"/>
<keyword evidence="2" id="KW-1185">Reference proteome</keyword>
<dbReference type="AlphaFoldDB" id="A0A0C4Y8Q0"/>
<proteinExistence type="predicted"/>
<dbReference type="RefSeq" id="WP_144409918.1">
    <property type="nucleotide sequence ID" value="NZ_CP010537.1"/>
</dbReference>
<evidence type="ECO:0000313" key="1">
    <source>
        <dbReference type="EMBL" id="AJG21807.1"/>
    </source>
</evidence>
<dbReference type="EMBL" id="CP010537">
    <property type="protein sequence ID" value="AJG21807.1"/>
    <property type="molecule type" value="Genomic_DNA"/>
</dbReference>
<organism evidence="1 2">
    <name type="scientific">Cupriavidus basilensis</name>
    <dbReference type="NCBI Taxonomy" id="68895"/>
    <lineage>
        <taxon>Bacteria</taxon>
        <taxon>Pseudomonadati</taxon>
        <taxon>Pseudomonadota</taxon>
        <taxon>Betaproteobacteria</taxon>
        <taxon>Burkholderiales</taxon>
        <taxon>Burkholderiaceae</taxon>
        <taxon>Cupriavidus</taxon>
    </lineage>
</organism>
<name>A0A0C4Y8Q0_9BURK</name>
<dbReference type="Proteomes" id="UP000031843">
    <property type="component" value="Chromosome secondary"/>
</dbReference>
<protein>
    <submittedName>
        <fullName evidence="1">Uncharacterized protein</fullName>
    </submittedName>
</protein>
<accession>A0A0C4Y8Q0</accession>
<gene>
    <name evidence="1" type="ORF">RR42_s0209</name>
</gene>
<sequence length="185" mass="18927">MPSMHSGSLSGRAAPRPGGLLIALLKACGDTLRKVWRGEQGEVALTLLQPPTTRNATSALAPDCALRLQLTYADTPLTPGVPRVTATAAVLRGDGTDITASVPPCAWTWRQASGLSMRAGYGAVTVDTEGQGHAVCVCPQGASVSVSGTSRAACQTMASGVEVSVLLASGERLSQRFQLGPAGLE</sequence>
<reference evidence="1 2" key="1">
    <citation type="journal article" date="2015" name="Genome Announc.">
        <title>Complete Genome Sequence of Cupriavidus basilensis 4G11, Isolated from the Oak Ridge Field Research Center Site.</title>
        <authorList>
            <person name="Ray J."/>
            <person name="Waters R.J."/>
            <person name="Skerker J.M."/>
            <person name="Kuehl J.V."/>
            <person name="Price M.N."/>
            <person name="Huang J."/>
            <person name="Chakraborty R."/>
            <person name="Arkin A.P."/>
            <person name="Deutschbauer A."/>
        </authorList>
    </citation>
    <scope>NUCLEOTIDE SEQUENCE [LARGE SCALE GENOMIC DNA]</scope>
    <source>
        <strain evidence="1">4G11</strain>
    </source>
</reference>
<evidence type="ECO:0000313" key="2">
    <source>
        <dbReference type="Proteomes" id="UP000031843"/>
    </source>
</evidence>
<dbReference type="OrthoDB" id="8970029at2"/>